<dbReference type="InterPro" id="IPR051783">
    <property type="entry name" value="NAD(P)-dependent_oxidoreduct"/>
</dbReference>
<dbReference type="InterPro" id="IPR016040">
    <property type="entry name" value="NAD(P)-bd_dom"/>
</dbReference>
<keyword evidence="3" id="KW-1185">Reference proteome</keyword>
<organism evidence="2 3">
    <name type="scientific">Shimia abyssi</name>
    <dbReference type="NCBI Taxonomy" id="1662395"/>
    <lineage>
        <taxon>Bacteria</taxon>
        <taxon>Pseudomonadati</taxon>
        <taxon>Pseudomonadota</taxon>
        <taxon>Alphaproteobacteria</taxon>
        <taxon>Rhodobacterales</taxon>
        <taxon>Roseobacteraceae</taxon>
    </lineage>
</organism>
<reference evidence="2 3" key="1">
    <citation type="submission" date="2018-03" db="EMBL/GenBank/DDBJ databases">
        <title>Genomic Encyclopedia of Archaeal and Bacterial Type Strains, Phase II (KMG-II): from individual species to whole genera.</title>
        <authorList>
            <person name="Goeker M."/>
        </authorList>
    </citation>
    <scope>NUCLEOTIDE SEQUENCE [LARGE SCALE GENOMIC DNA]</scope>
    <source>
        <strain evidence="2 3">DSM 100673</strain>
    </source>
</reference>
<comment type="caution">
    <text evidence="2">The sequence shown here is derived from an EMBL/GenBank/DDBJ whole genome shotgun (WGS) entry which is preliminary data.</text>
</comment>
<gene>
    <name evidence="2" type="ORF">CLV88_1364</name>
</gene>
<dbReference type="SUPFAM" id="SSF51735">
    <property type="entry name" value="NAD(P)-binding Rossmann-fold domains"/>
    <property type="match status" value="1"/>
</dbReference>
<dbReference type="InterPro" id="IPR036291">
    <property type="entry name" value="NAD(P)-bd_dom_sf"/>
</dbReference>
<dbReference type="Pfam" id="PF13460">
    <property type="entry name" value="NAD_binding_10"/>
    <property type="match status" value="1"/>
</dbReference>
<sequence length="153" mass="16494">MTSKYLTIGATGAIGHAFASALQDAGLHATLLVRDRRKAIALFGNTNGFTIVEGDVNDTALLHSIAEGVDFIFHGANASHEHWAKAMPVMTRNVINAAEHSRAPVIFPGNNYNFGQTEQPISEITPFNPSVPLGKVRVDLEKMLQRAADQDGE</sequence>
<dbReference type="AlphaFoldDB" id="A0A2P8EU73"/>
<evidence type="ECO:0000259" key="1">
    <source>
        <dbReference type="Pfam" id="PF13460"/>
    </source>
</evidence>
<proteinExistence type="predicted"/>
<dbReference type="Proteomes" id="UP000240418">
    <property type="component" value="Unassembled WGS sequence"/>
</dbReference>
<feature type="domain" description="NAD(P)-binding" evidence="1">
    <location>
        <begin position="9"/>
        <end position="101"/>
    </location>
</feature>
<name>A0A2P8EU73_9RHOB</name>
<dbReference type="PANTHER" id="PTHR48079">
    <property type="entry name" value="PROTEIN YEEZ"/>
    <property type="match status" value="1"/>
</dbReference>
<dbReference type="Gene3D" id="3.40.50.720">
    <property type="entry name" value="NAD(P)-binding Rossmann-like Domain"/>
    <property type="match status" value="1"/>
</dbReference>
<protein>
    <submittedName>
        <fullName evidence="2">Putative NAD(P)-binding protein</fullName>
    </submittedName>
</protein>
<evidence type="ECO:0000313" key="3">
    <source>
        <dbReference type="Proteomes" id="UP000240418"/>
    </source>
</evidence>
<evidence type="ECO:0000313" key="2">
    <source>
        <dbReference type="EMBL" id="PSL13002.1"/>
    </source>
</evidence>
<dbReference type="PANTHER" id="PTHR48079:SF6">
    <property type="entry name" value="NAD(P)-BINDING DOMAIN-CONTAINING PROTEIN-RELATED"/>
    <property type="match status" value="1"/>
</dbReference>
<dbReference type="GO" id="GO:0005737">
    <property type="term" value="C:cytoplasm"/>
    <property type="evidence" value="ECO:0007669"/>
    <property type="project" value="TreeGrafter"/>
</dbReference>
<dbReference type="GO" id="GO:0004029">
    <property type="term" value="F:aldehyde dehydrogenase (NAD+) activity"/>
    <property type="evidence" value="ECO:0007669"/>
    <property type="project" value="TreeGrafter"/>
</dbReference>
<dbReference type="EMBL" id="PYGJ01000036">
    <property type="protein sequence ID" value="PSL13002.1"/>
    <property type="molecule type" value="Genomic_DNA"/>
</dbReference>
<accession>A0A2P8EU73</accession>